<evidence type="ECO:0000256" key="8">
    <source>
        <dbReference type="ARBA" id="ARBA00022884"/>
    </source>
</evidence>
<dbReference type="EMBL" id="CAFABA010000017">
    <property type="protein sequence ID" value="CAB4819820.1"/>
    <property type="molecule type" value="Genomic_DNA"/>
</dbReference>
<feature type="domain" description="CP-type G" evidence="11">
    <location>
        <begin position="95"/>
        <end position="253"/>
    </location>
</feature>
<dbReference type="Gene3D" id="1.10.40.50">
    <property type="entry name" value="Probable gtpase engc, domain 3"/>
    <property type="match status" value="1"/>
</dbReference>
<dbReference type="PANTHER" id="PTHR32120:SF10">
    <property type="entry name" value="SMALL RIBOSOMAL SUBUNIT BIOGENESIS GTPASE RSGA"/>
    <property type="match status" value="1"/>
</dbReference>
<keyword evidence="5" id="KW-0547">Nucleotide-binding</keyword>
<keyword evidence="3" id="KW-0479">Metal-binding</keyword>
<keyword evidence="8" id="KW-0694">RNA-binding</keyword>
<evidence type="ECO:0000256" key="1">
    <source>
        <dbReference type="ARBA" id="ARBA00022490"/>
    </source>
</evidence>
<keyword evidence="4" id="KW-0699">rRNA-binding</keyword>
<evidence type="ECO:0000256" key="6">
    <source>
        <dbReference type="ARBA" id="ARBA00022801"/>
    </source>
</evidence>
<feature type="domain" description="EngC GTPase" evidence="10">
    <location>
        <begin position="104"/>
        <end position="251"/>
    </location>
</feature>
<dbReference type="SUPFAM" id="SSF52540">
    <property type="entry name" value="P-loop containing nucleoside triphosphate hydrolases"/>
    <property type="match status" value="1"/>
</dbReference>
<dbReference type="Gene3D" id="3.40.50.300">
    <property type="entry name" value="P-loop containing nucleotide triphosphate hydrolases"/>
    <property type="match status" value="1"/>
</dbReference>
<evidence type="ECO:0000259" key="10">
    <source>
        <dbReference type="PROSITE" id="PS50936"/>
    </source>
</evidence>
<dbReference type="InterPro" id="IPR027417">
    <property type="entry name" value="P-loop_NTPase"/>
</dbReference>
<protein>
    <submittedName>
        <fullName evidence="12">Unannotated protein</fullName>
    </submittedName>
</protein>
<dbReference type="HAMAP" id="MF_01820">
    <property type="entry name" value="GTPase_RsgA"/>
    <property type="match status" value="1"/>
</dbReference>
<organism evidence="12">
    <name type="scientific">freshwater metagenome</name>
    <dbReference type="NCBI Taxonomy" id="449393"/>
    <lineage>
        <taxon>unclassified sequences</taxon>
        <taxon>metagenomes</taxon>
        <taxon>ecological metagenomes</taxon>
    </lineage>
</organism>
<dbReference type="PROSITE" id="PS50936">
    <property type="entry name" value="ENGC_GTPASE"/>
    <property type="match status" value="1"/>
</dbReference>
<dbReference type="AlphaFoldDB" id="A0A6J6ZDL4"/>
<dbReference type="GO" id="GO:0042254">
    <property type="term" value="P:ribosome biogenesis"/>
    <property type="evidence" value="ECO:0007669"/>
    <property type="project" value="UniProtKB-KW"/>
</dbReference>
<keyword evidence="6" id="KW-0378">Hydrolase</keyword>
<gene>
    <name evidence="12" type="ORF">UFOPK3139_00627</name>
    <name evidence="13" type="ORF">UFOPK3967_02430</name>
</gene>
<evidence type="ECO:0000256" key="2">
    <source>
        <dbReference type="ARBA" id="ARBA00022517"/>
    </source>
</evidence>
<sequence>MSLIDLSAYGWDAAWAASADDSARCGRITRVDRGECDVVTSDGVVRAISDSTRSQGAIAPATGDWVVVEPGPDDKVAIVRVLPRRHTLARRDPSEQIVDQVLVANVDVVAFVHGLDRPLPPGRLERFLVLAWDSGAQPVVILTKADRTELLREITLVVEATSPGVPVLATSRVDDFGIDAVLQLVAPRTTCALVGASGAGKSTLVNLLLGHERLATKEVRARDSKGRHTTVARELILLPGAGALVDTPGIRSVGVWADEAALDRVFSDVIEFSANCRFADCAHDREPGCAVLGVVPGARLARYRALRQEIDEMFTREEERARLLSRGATGPRRGPRHRR</sequence>
<keyword evidence="2" id="KW-0690">Ribosome biogenesis</keyword>
<dbReference type="EMBL" id="CAFBOS010000185">
    <property type="protein sequence ID" value="CAB5014784.1"/>
    <property type="molecule type" value="Genomic_DNA"/>
</dbReference>
<keyword evidence="1" id="KW-0963">Cytoplasm</keyword>
<dbReference type="InterPro" id="IPR004881">
    <property type="entry name" value="Ribosome_biogen_GTPase_RsgA"/>
</dbReference>
<evidence type="ECO:0000256" key="7">
    <source>
        <dbReference type="ARBA" id="ARBA00022833"/>
    </source>
</evidence>
<evidence type="ECO:0000259" key="11">
    <source>
        <dbReference type="PROSITE" id="PS51721"/>
    </source>
</evidence>
<name>A0A6J6ZDL4_9ZZZZ</name>
<proteinExistence type="inferred from homology"/>
<dbReference type="Pfam" id="PF03193">
    <property type="entry name" value="RsgA_GTPase"/>
    <property type="match status" value="1"/>
</dbReference>
<accession>A0A6J6ZDL4</accession>
<evidence type="ECO:0000256" key="3">
    <source>
        <dbReference type="ARBA" id="ARBA00022723"/>
    </source>
</evidence>
<dbReference type="GO" id="GO:0046872">
    <property type="term" value="F:metal ion binding"/>
    <property type="evidence" value="ECO:0007669"/>
    <property type="project" value="UniProtKB-KW"/>
</dbReference>
<evidence type="ECO:0000256" key="5">
    <source>
        <dbReference type="ARBA" id="ARBA00022741"/>
    </source>
</evidence>
<dbReference type="GO" id="GO:0003924">
    <property type="term" value="F:GTPase activity"/>
    <property type="evidence" value="ECO:0007669"/>
    <property type="project" value="InterPro"/>
</dbReference>
<reference evidence="12" key="1">
    <citation type="submission" date="2020-05" db="EMBL/GenBank/DDBJ databases">
        <authorList>
            <person name="Chiriac C."/>
            <person name="Salcher M."/>
            <person name="Ghai R."/>
            <person name="Kavagutti S V."/>
        </authorList>
    </citation>
    <scope>NUCLEOTIDE SEQUENCE</scope>
</reference>
<dbReference type="InterPro" id="IPR010914">
    <property type="entry name" value="RsgA_GTPase_dom"/>
</dbReference>
<dbReference type="NCBIfam" id="TIGR00157">
    <property type="entry name" value="ribosome small subunit-dependent GTPase A"/>
    <property type="match status" value="1"/>
</dbReference>
<dbReference type="GO" id="GO:0005525">
    <property type="term" value="F:GTP binding"/>
    <property type="evidence" value="ECO:0007669"/>
    <property type="project" value="UniProtKB-KW"/>
</dbReference>
<evidence type="ECO:0000313" key="12">
    <source>
        <dbReference type="EMBL" id="CAB4819820.1"/>
    </source>
</evidence>
<dbReference type="GO" id="GO:0019843">
    <property type="term" value="F:rRNA binding"/>
    <property type="evidence" value="ECO:0007669"/>
    <property type="project" value="UniProtKB-KW"/>
</dbReference>
<dbReference type="PROSITE" id="PS51721">
    <property type="entry name" value="G_CP"/>
    <property type="match status" value="1"/>
</dbReference>
<dbReference type="InterPro" id="IPR030378">
    <property type="entry name" value="G_CP_dom"/>
</dbReference>
<dbReference type="PANTHER" id="PTHR32120">
    <property type="entry name" value="SMALL RIBOSOMAL SUBUNIT BIOGENESIS GTPASE RSGA"/>
    <property type="match status" value="1"/>
</dbReference>
<evidence type="ECO:0000256" key="4">
    <source>
        <dbReference type="ARBA" id="ARBA00022730"/>
    </source>
</evidence>
<evidence type="ECO:0000313" key="13">
    <source>
        <dbReference type="EMBL" id="CAB5014784.1"/>
    </source>
</evidence>
<keyword evidence="7" id="KW-0862">Zinc</keyword>
<dbReference type="CDD" id="cd01854">
    <property type="entry name" value="YjeQ_EngC"/>
    <property type="match status" value="1"/>
</dbReference>
<keyword evidence="9" id="KW-0342">GTP-binding</keyword>
<evidence type="ECO:0000256" key="9">
    <source>
        <dbReference type="ARBA" id="ARBA00023134"/>
    </source>
</evidence>